<dbReference type="GO" id="GO:0044804">
    <property type="term" value="P:nucleophagy"/>
    <property type="evidence" value="ECO:0000318"/>
    <property type="project" value="GO_Central"/>
</dbReference>
<dbReference type="GO" id="GO:0000422">
    <property type="term" value="P:autophagy of mitochondrion"/>
    <property type="evidence" value="ECO:0000318"/>
    <property type="project" value="GO_Central"/>
</dbReference>
<dbReference type="PANTHER" id="PTHR11227">
    <property type="entry name" value="WD-REPEAT PROTEIN INTERACTING WITH PHOSPHOINOSIDES WIPI -RELATED"/>
    <property type="match status" value="1"/>
</dbReference>
<dbReference type="GO" id="GO:0032266">
    <property type="term" value="F:phosphatidylinositol-3-phosphate binding"/>
    <property type="evidence" value="ECO:0000318"/>
    <property type="project" value="GO_Central"/>
</dbReference>
<comment type="similarity">
    <text evidence="4">Belongs to the WD repeat PROPPIN family.</text>
</comment>
<keyword evidence="6" id="KW-1185">Reference proteome</keyword>
<dbReference type="eggNOG" id="KOG2111">
    <property type="taxonomic scope" value="Eukaryota"/>
</dbReference>
<dbReference type="GO" id="GO:0000425">
    <property type="term" value="P:pexophagy"/>
    <property type="evidence" value="ECO:0000318"/>
    <property type="project" value="GO_Central"/>
</dbReference>
<dbReference type="CTD" id="6750996"/>
<keyword evidence="2" id="KW-0677">Repeat</keyword>
<organism evidence="5 6">
    <name type="scientific">Trichoplax adhaerens</name>
    <name type="common">Trichoplax reptans</name>
    <dbReference type="NCBI Taxonomy" id="10228"/>
    <lineage>
        <taxon>Eukaryota</taxon>
        <taxon>Metazoa</taxon>
        <taxon>Placozoa</taxon>
        <taxon>Uniplacotomia</taxon>
        <taxon>Trichoplacea</taxon>
        <taxon>Trichoplacidae</taxon>
        <taxon>Trichoplax</taxon>
    </lineage>
</organism>
<dbReference type="InterPro" id="IPR036322">
    <property type="entry name" value="WD40_repeat_dom_sf"/>
</dbReference>
<dbReference type="InterPro" id="IPR001680">
    <property type="entry name" value="WD40_rpt"/>
</dbReference>
<accession>B3RN25</accession>
<dbReference type="OrthoDB" id="1667587at2759"/>
<evidence type="ECO:0000256" key="4">
    <source>
        <dbReference type="ARBA" id="ARBA00025740"/>
    </source>
</evidence>
<proteinExistence type="inferred from homology"/>
<dbReference type="GO" id="GO:0061723">
    <property type="term" value="P:glycophagy"/>
    <property type="evidence" value="ECO:0000318"/>
    <property type="project" value="GO_Central"/>
</dbReference>
<evidence type="ECO:0000256" key="3">
    <source>
        <dbReference type="ARBA" id="ARBA00023006"/>
    </source>
</evidence>
<dbReference type="GO" id="GO:0080025">
    <property type="term" value="F:phosphatidylinositol-3,5-bisphosphate binding"/>
    <property type="evidence" value="ECO:0000318"/>
    <property type="project" value="GO_Central"/>
</dbReference>
<dbReference type="AlphaFoldDB" id="B3RN25"/>
<dbReference type="Pfam" id="PF21032">
    <property type="entry name" value="PROPPIN"/>
    <property type="match status" value="1"/>
</dbReference>
<dbReference type="GO" id="GO:0034045">
    <property type="term" value="C:phagophore assembly site membrane"/>
    <property type="evidence" value="ECO:0000318"/>
    <property type="project" value="GO_Central"/>
</dbReference>
<dbReference type="GeneID" id="6750996"/>
<evidence type="ECO:0000256" key="2">
    <source>
        <dbReference type="ARBA" id="ARBA00022737"/>
    </source>
</evidence>
<protein>
    <recommendedName>
        <fullName evidence="7">WD repeat domain phosphoinositide-interacting protein 3</fullName>
    </recommendedName>
</protein>
<dbReference type="Gene3D" id="2.130.10.10">
    <property type="entry name" value="YVTN repeat-like/Quinoprotein amine dehydrogenase"/>
    <property type="match status" value="1"/>
</dbReference>
<keyword evidence="3" id="KW-0072">Autophagy</keyword>
<dbReference type="InParanoid" id="B3RN25"/>
<dbReference type="GO" id="GO:0030674">
    <property type="term" value="F:protein-macromolecule adaptor activity"/>
    <property type="evidence" value="ECO:0000318"/>
    <property type="project" value="GO_Central"/>
</dbReference>
<dbReference type="RefSeq" id="XP_002109214.1">
    <property type="nucleotide sequence ID" value="XM_002109178.1"/>
</dbReference>
<dbReference type="STRING" id="10228.B3RN25"/>
<dbReference type="SMART" id="SM00320">
    <property type="entry name" value="WD40"/>
    <property type="match status" value="2"/>
</dbReference>
<dbReference type="GO" id="GO:0005829">
    <property type="term" value="C:cytosol"/>
    <property type="evidence" value="ECO:0000318"/>
    <property type="project" value="GO_Central"/>
</dbReference>
<dbReference type="Proteomes" id="UP000009022">
    <property type="component" value="Unassembled WGS sequence"/>
</dbReference>
<dbReference type="InterPro" id="IPR015943">
    <property type="entry name" value="WD40/YVTN_repeat-like_dom_sf"/>
</dbReference>
<dbReference type="OMA" id="GGPQCMC"/>
<dbReference type="SUPFAM" id="SSF50978">
    <property type="entry name" value="WD40 repeat-like"/>
    <property type="match status" value="1"/>
</dbReference>
<name>B3RN25_TRIAD</name>
<dbReference type="InterPro" id="IPR048720">
    <property type="entry name" value="PROPPIN"/>
</dbReference>
<dbReference type="KEGG" id="tad:TRIADDRAFT_20943"/>
<dbReference type="EMBL" id="DS985242">
    <property type="protein sequence ID" value="EDV27380.1"/>
    <property type="molecule type" value="Genomic_DNA"/>
</dbReference>
<keyword evidence="1" id="KW-0853">WD repeat</keyword>
<sequence length="343" mass="38082">MQVNKIFTQRNGMLYCGFNQDQGCFACGMENGFRVFNCDPLKEKERHDFDGGIQQVEMLFRCNYLAIVGGGQSPKYPPNRVVIWNDVQKNSVIELNFATEVRAVRLRRDRIVVILDTMVKVFTFTQAPQQVHVFDTCSNPKGIGVLCPSSSNSLLAFPGVKLGSVQLIDLGNAEKPPAIIEAHENAITCISLNLDGTLLATASEKGTLIRIFNTATCLLENELRRGTGNAFIYCINFSPESSLLCVASDHGTIHVFNIADPKKNKQSSLAGAHFLPKYFNSRWSFMKIQIPNGCQCICAFGNDSNTVIAICGDGNYYKFQFNEKGEYSREMSQNFLEMTDGGT</sequence>
<evidence type="ECO:0000256" key="1">
    <source>
        <dbReference type="ARBA" id="ARBA00022574"/>
    </source>
</evidence>
<evidence type="ECO:0000313" key="6">
    <source>
        <dbReference type="Proteomes" id="UP000009022"/>
    </source>
</evidence>
<dbReference type="HOGENOM" id="CLU_025895_2_2_1"/>
<dbReference type="FunCoup" id="B3RN25">
    <property type="interactions" value="2326"/>
</dbReference>
<evidence type="ECO:0000313" key="5">
    <source>
        <dbReference type="EMBL" id="EDV27380.1"/>
    </source>
</evidence>
<dbReference type="GO" id="GO:0034497">
    <property type="term" value="P:protein localization to phagophore assembly site"/>
    <property type="evidence" value="ECO:0000318"/>
    <property type="project" value="GO_Central"/>
</dbReference>
<reference evidence="5 6" key="1">
    <citation type="journal article" date="2008" name="Nature">
        <title>The Trichoplax genome and the nature of placozoans.</title>
        <authorList>
            <person name="Srivastava M."/>
            <person name="Begovic E."/>
            <person name="Chapman J."/>
            <person name="Putnam N.H."/>
            <person name="Hellsten U."/>
            <person name="Kawashima T."/>
            <person name="Kuo A."/>
            <person name="Mitros T."/>
            <person name="Salamov A."/>
            <person name="Carpenter M.L."/>
            <person name="Signorovitch A.Y."/>
            <person name="Moreno M.A."/>
            <person name="Kamm K."/>
            <person name="Grimwood J."/>
            <person name="Schmutz J."/>
            <person name="Shapiro H."/>
            <person name="Grigoriev I.V."/>
            <person name="Buss L.W."/>
            <person name="Schierwater B."/>
            <person name="Dellaporta S.L."/>
            <person name="Rokhsar D.S."/>
        </authorList>
    </citation>
    <scope>NUCLEOTIDE SEQUENCE [LARGE SCALE GENOMIC DNA]</scope>
    <source>
        <strain evidence="5 6">Grell-BS-1999</strain>
    </source>
</reference>
<evidence type="ECO:0008006" key="7">
    <source>
        <dbReference type="Google" id="ProtNLM"/>
    </source>
</evidence>
<dbReference type="PhylomeDB" id="B3RN25"/>
<gene>
    <name evidence="5" type="ORF">TRIADDRAFT_20943</name>
</gene>